<keyword evidence="2" id="KW-0482">Metalloprotease</keyword>
<dbReference type="PANTHER" id="PTHR36844">
    <property type="entry name" value="PROTEASE PRSW"/>
    <property type="match status" value="1"/>
</dbReference>
<feature type="transmembrane region" description="Helical" evidence="1">
    <location>
        <begin position="134"/>
        <end position="163"/>
    </location>
</feature>
<feature type="transmembrane region" description="Helical" evidence="1">
    <location>
        <begin position="204"/>
        <end position="225"/>
    </location>
</feature>
<keyword evidence="1" id="KW-1133">Transmembrane helix</keyword>
<gene>
    <name evidence="2" type="ORF">ENS56_08170</name>
</gene>
<feature type="transmembrane region" description="Helical" evidence="1">
    <location>
        <begin position="175"/>
        <end position="192"/>
    </location>
</feature>
<feature type="transmembrane region" description="Helical" evidence="1">
    <location>
        <begin position="36"/>
        <end position="65"/>
    </location>
</feature>
<feature type="transmembrane region" description="Helical" evidence="1">
    <location>
        <begin position="6"/>
        <end position="24"/>
    </location>
</feature>
<accession>A0A832G6Y7</accession>
<organism evidence="2">
    <name type="scientific">Ignavibacterium album</name>
    <dbReference type="NCBI Taxonomy" id="591197"/>
    <lineage>
        <taxon>Bacteria</taxon>
        <taxon>Pseudomonadati</taxon>
        <taxon>Ignavibacteriota</taxon>
        <taxon>Ignavibacteria</taxon>
        <taxon>Ignavibacteriales</taxon>
        <taxon>Ignavibacteriaceae</taxon>
        <taxon>Ignavibacterium</taxon>
    </lineage>
</organism>
<dbReference type="Pfam" id="PF13367">
    <property type="entry name" value="PrsW-protease"/>
    <property type="match status" value="1"/>
</dbReference>
<dbReference type="EMBL" id="DSVI01000009">
    <property type="protein sequence ID" value="HGT47995.1"/>
    <property type="molecule type" value="Genomic_DNA"/>
</dbReference>
<dbReference type="GO" id="GO:0006508">
    <property type="term" value="P:proteolysis"/>
    <property type="evidence" value="ECO:0007669"/>
    <property type="project" value="UniProtKB-KW"/>
</dbReference>
<dbReference type="GO" id="GO:0008237">
    <property type="term" value="F:metallopeptidase activity"/>
    <property type="evidence" value="ECO:0007669"/>
    <property type="project" value="UniProtKB-KW"/>
</dbReference>
<dbReference type="AlphaFoldDB" id="A0A832G6Y7"/>
<name>A0A832G6Y7_9BACT</name>
<feature type="transmembrane region" description="Helical" evidence="1">
    <location>
        <begin position="108"/>
        <end position="128"/>
    </location>
</feature>
<sequence length="316" mass="35333">MLIIFSALAAIIPMTIYLLLIWRFDKYDREPFGLVLANYLWGAIGAIFLALIGSFILTFIISIFIKDEHSLGLFGAIAIAPFVEEITKGLFLLITVSSRKFDNITDGIVYGGAIGLGFGMTENFLYFVSNADNLPNWIAIIIVRTLFSAVMHCVSTATLGAFLGYSKFMSRGKRMFYAFIGLCFAMFIHAAWNSSVSFQSTAPLGFLFLFITIIIFITVFTTSIARERRIIFNELSEEVSNGLIPSSHLNILSSSLREKTGWISENIRKDYIKSATTLAFRKLQAKNSNGASKVYYENDIANYRKFISFLLSGSKV</sequence>
<evidence type="ECO:0000256" key="1">
    <source>
        <dbReference type="SAM" id="Phobius"/>
    </source>
</evidence>
<dbReference type="PANTHER" id="PTHR36844:SF1">
    <property type="entry name" value="PROTEASE PRSW"/>
    <property type="match status" value="1"/>
</dbReference>
<keyword evidence="1" id="KW-0812">Transmembrane</keyword>
<protein>
    <submittedName>
        <fullName evidence="2">PrsW family intramembrane metalloprotease</fullName>
    </submittedName>
</protein>
<proteinExistence type="predicted"/>
<keyword evidence="1" id="KW-0472">Membrane</keyword>
<keyword evidence="2" id="KW-0645">Protease</keyword>
<reference evidence="2" key="1">
    <citation type="journal article" date="2020" name="mSystems">
        <title>Genome- and Community-Level Interaction Insights into Carbon Utilization and Element Cycling Functions of Hydrothermarchaeota in Hydrothermal Sediment.</title>
        <authorList>
            <person name="Zhou Z."/>
            <person name="Liu Y."/>
            <person name="Xu W."/>
            <person name="Pan J."/>
            <person name="Luo Z.H."/>
            <person name="Li M."/>
        </authorList>
    </citation>
    <scope>NUCLEOTIDE SEQUENCE [LARGE SCALE GENOMIC DNA]</scope>
    <source>
        <strain evidence="2">SpSt-500</strain>
    </source>
</reference>
<keyword evidence="2" id="KW-0378">Hydrolase</keyword>
<dbReference type="InterPro" id="IPR026898">
    <property type="entry name" value="PrsW"/>
</dbReference>
<evidence type="ECO:0000313" key="2">
    <source>
        <dbReference type="EMBL" id="HGT47995.1"/>
    </source>
</evidence>
<comment type="caution">
    <text evidence="2">The sequence shown here is derived from an EMBL/GenBank/DDBJ whole genome shotgun (WGS) entry which is preliminary data.</text>
</comment>